<evidence type="ECO:0000313" key="5">
    <source>
        <dbReference type="EMBL" id="RYC66752.1"/>
    </source>
</evidence>
<dbReference type="InterPro" id="IPR018060">
    <property type="entry name" value="HTH_AraC"/>
</dbReference>
<dbReference type="InterPro" id="IPR018062">
    <property type="entry name" value="HTH_AraC-typ_CS"/>
</dbReference>
<reference evidence="5 6" key="1">
    <citation type="submission" date="2019-01" db="EMBL/GenBank/DDBJ databases">
        <title>Spirosoma flava sp. nov., a propanil-degrading bacterium isolated from herbicide-contaminated soil.</title>
        <authorList>
            <person name="Zhang L."/>
            <person name="Jiang J.-D."/>
        </authorList>
    </citation>
    <scope>NUCLEOTIDE SEQUENCE [LARGE SCALE GENOMIC DNA]</scope>
    <source>
        <strain evidence="5 6">TY50</strain>
    </source>
</reference>
<dbReference type="AlphaFoldDB" id="A0A4Q2UEM6"/>
<dbReference type="GO" id="GO:0043565">
    <property type="term" value="F:sequence-specific DNA binding"/>
    <property type="evidence" value="ECO:0007669"/>
    <property type="project" value="InterPro"/>
</dbReference>
<keyword evidence="6" id="KW-1185">Reference proteome</keyword>
<dbReference type="PANTHER" id="PTHR43280">
    <property type="entry name" value="ARAC-FAMILY TRANSCRIPTIONAL REGULATOR"/>
    <property type="match status" value="1"/>
</dbReference>
<dbReference type="SMART" id="SM00342">
    <property type="entry name" value="HTH_ARAC"/>
    <property type="match status" value="1"/>
</dbReference>
<feature type="domain" description="HTH araC/xylS-type" evidence="4">
    <location>
        <begin position="81"/>
        <end position="186"/>
    </location>
</feature>
<evidence type="ECO:0000256" key="2">
    <source>
        <dbReference type="ARBA" id="ARBA00023125"/>
    </source>
</evidence>
<gene>
    <name evidence="5" type="ORF">EQG79_28365</name>
</gene>
<dbReference type="RefSeq" id="WP_129606231.1">
    <property type="nucleotide sequence ID" value="NZ_SBLB01000012.1"/>
</dbReference>
<evidence type="ECO:0000313" key="6">
    <source>
        <dbReference type="Proteomes" id="UP000290407"/>
    </source>
</evidence>
<dbReference type="PROSITE" id="PS00041">
    <property type="entry name" value="HTH_ARAC_FAMILY_1"/>
    <property type="match status" value="1"/>
</dbReference>
<accession>A0A4Q2UEM6</accession>
<dbReference type="Gene3D" id="1.10.10.60">
    <property type="entry name" value="Homeodomain-like"/>
    <property type="match status" value="1"/>
</dbReference>
<evidence type="ECO:0000256" key="3">
    <source>
        <dbReference type="ARBA" id="ARBA00023163"/>
    </source>
</evidence>
<organism evidence="5 6">
    <name type="scientific">Spirosoma sordidisoli</name>
    <dbReference type="NCBI Taxonomy" id="2502893"/>
    <lineage>
        <taxon>Bacteria</taxon>
        <taxon>Pseudomonadati</taxon>
        <taxon>Bacteroidota</taxon>
        <taxon>Cytophagia</taxon>
        <taxon>Cytophagales</taxon>
        <taxon>Cytophagaceae</taxon>
        <taxon>Spirosoma</taxon>
    </lineage>
</organism>
<sequence length="202" mass="22709">MNPDVLTDQTTTFRIRGMVCGRCIDAVQAVFEQLKLPVLSVSLGHVVVEGKVSPEQETLLQSALETQGFAVLTDPKKILVQRIKEAVEDVVSCDNLGEETTRYSEQLAQRVGLSYDALSALFSVQEGITLEKYVISRRLDRTKELLVYTDLTLADIAYRTGFSSAQHLSNQFKKLTSFSPSHFRDIRRDKQQLQRNGMESAH</sequence>
<name>A0A4Q2UEM6_9BACT</name>
<evidence type="ECO:0000259" key="4">
    <source>
        <dbReference type="PROSITE" id="PS01124"/>
    </source>
</evidence>
<dbReference type="Pfam" id="PF12833">
    <property type="entry name" value="HTH_18"/>
    <property type="match status" value="1"/>
</dbReference>
<proteinExistence type="predicted"/>
<dbReference type="SUPFAM" id="SSF55008">
    <property type="entry name" value="HMA, heavy metal-associated domain"/>
    <property type="match status" value="1"/>
</dbReference>
<keyword evidence="2" id="KW-0238">DNA-binding</keyword>
<dbReference type="EMBL" id="SBLB01000012">
    <property type="protein sequence ID" value="RYC66752.1"/>
    <property type="molecule type" value="Genomic_DNA"/>
</dbReference>
<dbReference type="InterPro" id="IPR009057">
    <property type="entry name" value="Homeodomain-like_sf"/>
</dbReference>
<dbReference type="PANTHER" id="PTHR43280:SF31">
    <property type="entry name" value="TRANSCRIPTIONAL REGULATORY PROTEIN"/>
    <property type="match status" value="1"/>
</dbReference>
<dbReference type="InterPro" id="IPR036163">
    <property type="entry name" value="HMA_dom_sf"/>
</dbReference>
<evidence type="ECO:0000256" key="1">
    <source>
        <dbReference type="ARBA" id="ARBA00023015"/>
    </source>
</evidence>
<dbReference type="Gene3D" id="3.30.70.100">
    <property type="match status" value="1"/>
</dbReference>
<keyword evidence="3" id="KW-0804">Transcription</keyword>
<dbReference type="GO" id="GO:0003700">
    <property type="term" value="F:DNA-binding transcription factor activity"/>
    <property type="evidence" value="ECO:0007669"/>
    <property type="project" value="InterPro"/>
</dbReference>
<dbReference type="Proteomes" id="UP000290407">
    <property type="component" value="Unassembled WGS sequence"/>
</dbReference>
<keyword evidence="1" id="KW-0805">Transcription regulation</keyword>
<comment type="caution">
    <text evidence="5">The sequence shown here is derived from an EMBL/GenBank/DDBJ whole genome shotgun (WGS) entry which is preliminary data.</text>
</comment>
<dbReference type="SUPFAM" id="SSF46689">
    <property type="entry name" value="Homeodomain-like"/>
    <property type="match status" value="1"/>
</dbReference>
<dbReference type="GO" id="GO:0046872">
    <property type="term" value="F:metal ion binding"/>
    <property type="evidence" value="ECO:0007669"/>
    <property type="project" value="InterPro"/>
</dbReference>
<protein>
    <submittedName>
        <fullName evidence="5">AraC family transcriptional regulator</fullName>
    </submittedName>
</protein>
<dbReference type="PROSITE" id="PS01124">
    <property type="entry name" value="HTH_ARAC_FAMILY_2"/>
    <property type="match status" value="1"/>
</dbReference>